<evidence type="ECO:0000259" key="1">
    <source>
        <dbReference type="SMART" id="SM00833"/>
    </source>
</evidence>
<name>H5UNY1_9MICO</name>
<dbReference type="AlphaFoldDB" id="H5UNY1"/>
<reference evidence="2 3" key="1">
    <citation type="submission" date="2012-02" db="EMBL/GenBank/DDBJ databases">
        <title>Whole genome shotgun sequence of Mobilicoccus pelagius NBRC 104925.</title>
        <authorList>
            <person name="Yoshida Y."/>
            <person name="Hosoyama A."/>
            <person name="Tsuchikane K."/>
            <person name="Katsumata H."/>
            <person name="Yamazaki S."/>
            <person name="Fujita N."/>
        </authorList>
    </citation>
    <scope>NUCLEOTIDE SEQUENCE [LARGE SCALE GENOMIC DNA]</scope>
    <source>
        <strain evidence="2 3">NBRC 104925</strain>
    </source>
</reference>
<proteinExistence type="predicted"/>
<evidence type="ECO:0000313" key="2">
    <source>
        <dbReference type="EMBL" id="GAB47439.1"/>
    </source>
</evidence>
<dbReference type="EMBL" id="BAFE01000011">
    <property type="protein sequence ID" value="GAB47439.1"/>
    <property type="molecule type" value="Genomic_DNA"/>
</dbReference>
<feature type="domain" description="CobW C-terminal" evidence="1">
    <location>
        <begin position="97"/>
        <end position="189"/>
    </location>
</feature>
<sequence>MCGDDLLRERGLALSEDDDRGLGEVIARQVDGADVVVDRDPDPVGAALLDHLATVPVMHLHELDVPALLQPRSRAEVARRGDPLVLPARIPESREGVWTVRLETWRPLHPGRLRDNLEAIGGRPGRSRGVFWLPTRPDLVCRWEGAGGQLSLGAHTTWREAGRRPCTTLLVTGVEDEEVEVVAAFEASLLTDSELAAGLESWIGREDGYDPWLGARHDAA</sequence>
<protein>
    <recommendedName>
        <fullName evidence="1">CobW C-terminal domain-containing protein</fullName>
    </recommendedName>
</protein>
<dbReference type="STRING" id="1089455.MOPEL_011_00210"/>
<dbReference type="InterPro" id="IPR011629">
    <property type="entry name" value="CobW-like_C"/>
</dbReference>
<accession>H5UNY1</accession>
<dbReference type="eggNOG" id="COG0523">
    <property type="taxonomic scope" value="Bacteria"/>
</dbReference>
<gene>
    <name evidence="2" type="ORF">MOPEL_011_00210</name>
</gene>
<dbReference type="Pfam" id="PF07683">
    <property type="entry name" value="CobW_C"/>
    <property type="match status" value="1"/>
</dbReference>
<organism evidence="2 3">
    <name type="scientific">Mobilicoccus pelagius NBRC 104925</name>
    <dbReference type="NCBI Taxonomy" id="1089455"/>
    <lineage>
        <taxon>Bacteria</taxon>
        <taxon>Bacillati</taxon>
        <taxon>Actinomycetota</taxon>
        <taxon>Actinomycetes</taxon>
        <taxon>Micrococcales</taxon>
        <taxon>Dermatophilaceae</taxon>
        <taxon>Mobilicoccus</taxon>
    </lineage>
</organism>
<keyword evidence="3" id="KW-1185">Reference proteome</keyword>
<dbReference type="RefSeq" id="WP_009481337.1">
    <property type="nucleotide sequence ID" value="NZ_BAFE01000011.1"/>
</dbReference>
<evidence type="ECO:0000313" key="3">
    <source>
        <dbReference type="Proteomes" id="UP000004367"/>
    </source>
</evidence>
<dbReference type="SMART" id="SM00833">
    <property type="entry name" value="CobW_C"/>
    <property type="match status" value="1"/>
</dbReference>
<dbReference type="Proteomes" id="UP000004367">
    <property type="component" value="Unassembled WGS sequence"/>
</dbReference>
<comment type="caution">
    <text evidence="2">The sequence shown here is derived from an EMBL/GenBank/DDBJ whole genome shotgun (WGS) entry which is preliminary data.</text>
</comment>